<reference evidence="2" key="1">
    <citation type="submission" date="2018-02" db="EMBL/GenBank/DDBJ databases">
        <title>Genome sequencing of Solimonas sp. HR-BB.</title>
        <authorList>
            <person name="Lee Y."/>
            <person name="Jeon C.O."/>
        </authorList>
    </citation>
    <scope>NUCLEOTIDE SEQUENCE [LARGE SCALE GENOMIC DNA]</scope>
    <source>
        <strain evidence="2">HR-U</strain>
    </source>
</reference>
<comment type="caution">
    <text evidence="1">The sequence shown here is derived from an EMBL/GenBank/DDBJ whole genome shotgun (WGS) entry which is preliminary data.</text>
</comment>
<dbReference type="EMBL" id="PTRA01000001">
    <property type="protein sequence ID" value="PQA60182.1"/>
    <property type="molecule type" value="Genomic_DNA"/>
</dbReference>
<accession>A0A2S7IR69</accession>
<name>A0A2S7IR69_9BACT</name>
<gene>
    <name evidence="1" type="ORF">C5O19_11345</name>
</gene>
<sequence length="81" mass="9727">MSSPFKTYLKFVQIRDTGKTKIFEVQSLRYGHKLAEIKYYGAWRKYTLFPEAHTLFDCKCLQEITDFMNNLMEERRHGKKA</sequence>
<protein>
    <submittedName>
        <fullName evidence="1">Uncharacterized protein</fullName>
    </submittedName>
</protein>
<evidence type="ECO:0000313" key="2">
    <source>
        <dbReference type="Proteomes" id="UP000239590"/>
    </source>
</evidence>
<evidence type="ECO:0000313" key="1">
    <source>
        <dbReference type="EMBL" id="PQA60182.1"/>
    </source>
</evidence>
<keyword evidence="2" id="KW-1185">Reference proteome</keyword>
<organism evidence="1 2">
    <name type="scientific">Siphonobacter curvatus</name>
    <dbReference type="NCBI Taxonomy" id="2094562"/>
    <lineage>
        <taxon>Bacteria</taxon>
        <taxon>Pseudomonadati</taxon>
        <taxon>Bacteroidota</taxon>
        <taxon>Cytophagia</taxon>
        <taxon>Cytophagales</taxon>
        <taxon>Cytophagaceae</taxon>
        <taxon>Siphonobacter</taxon>
    </lineage>
</organism>
<proteinExistence type="predicted"/>
<dbReference type="Proteomes" id="UP000239590">
    <property type="component" value="Unassembled WGS sequence"/>
</dbReference>
<dbReference type="AlphaFoldDB" id="A0A2S7IR69"/>